<organism evidence="2 3">
    <name type="scientific">Actinocatenispora sera</name>
    <dbReference type="NCBI Taxonomy" id="390989"/>
    <lineage>
        <taxon>Bacteria</taxon>
        <taxon>Bacillati</taxon>
        <taxon>Actinomycetota</taxon>
        <taxon>Actinomycetes</taxon>
        <taxon>Micromonosporales</taxon>
        <taxon>Micromonosporaceae</taxon>
        <taxon>Actinocatenispora</taxon>
    </lineage>
</organism>
<dbReference type="SUPFAM" id="SSF160904">
    <property type="entry name" value="Jann2411-like"/>
    <property type="match status" value="1"/>
</dbReference>
<name>A0A810L6K5_9ACTN</name>
<dbReference type="InterPro" id="IPR010852">
    <property type="entry name" value="ABATE"/>
</dbReference>
<sequence length="192" mass="21254">MRYAGGVADRREFRFGWGATWLDLLATTGQTFGAHPVERLDSVARLADWLARTELTPARPPTERDLDRACRLRETLRTLALATVRGTAPAPEAVDELAEFLHRHPDRVRLDLADRLRRQPPASTTEALARIAHQAADQLTGPARHALSICAEHDCQAVFADPVGRRRWCPAPSCASRGRVRALRARRAAAAD</sequence>
<dbReference type="Pfam" id="PF11706">
    <property type="entry name" value="zf-CGNR"/>
    <property type="match status" value="1"/>
</dbReference>
<dbReference type="EMBL" id="AP023354">
    <property type="protein sequence ID" value="BCJ30953.1"/>
    <property type="molecule type" value="Genomic_DNA"/>
</dbReference>
<dbReference type="OrthoDB" id="123307at2"/>
<dbReference type="PANTHER" id="PTHR35525">
    <property type="entry name" value="BLL6575 PROTEIN"/>
    <property type="match status" value="1"/>
</dbReference>
<dbReference type="InterPro" id="IPR023286">
    <property type="entry name" value="ABATE_dom_sf"/>
</dbReference>
<protein>
    <recommendedName>
        <fullName evidence="1">Zinc finger CGNR domain-containing protein</fullName>
    </recommendedName>
</protein>
<dbReference type="AlphaFoldDB" id="A0A810L6K5"/>
<dbReference type="KEGG" id="aser:Asera_50610"/>
<keyword evidence="3" id="KW-1185">Reference proteome</keyword>
<gene>
    <name evidence="2" type="ORF">Asera_50610</name>
</gene>
<feature type="domain" description="Zinc finger CGNR" evidence="1">
    <location>
        <begin position="148"/>
        <end position="187"/>
    </location>
</feature>
<dbReference type="Proteomes" id="UP000680750">
    <property type="component" value="Chromosome"/>
</dbReference>
<reference evidence="2" key="1">
    <citation type="submission" date="2020-08" db="EMBL/GenBank/DDBJ databases">
        <title>Whole genome shotgun sequence of Actinocatenispora sera NBRC 101916.</title>
        <authorList>
            <person name="Komaki H."/>
            <person name="Tamura T."/>
        </authorList>
    </citation>
    <scope>NUCLEOTIDE SEQUENCE</scope>
    <source>
        <strain evidence="2">NBRC 101916</strain>
    </source>
</reference>
<dbReference type="PANTHER" id="PTHR35525:SF3">
    <property type="entry name" value="BLL6575 PROTEIN"/>
    <property type="match status" value="1"/>
</dbReference>
<evidence type="ECO:0000259" key="1">
    <source>
        <dbReference type="Pfam" id="PF11706"/>
    </source>
</evidence>
<evidence type="ECO:0000313" key="3">
    <source>
        <dbReference type="Proteomes" id="UP000680750"/>
    </source>
</evidence>
<dbReference type="Pfam" id="PF07336">
    <property type="entry name" value="ABATE"/>
    <property type="match status" value="1"/>
</dbReference>
<evidence type="ECO:0000313" key="2">
    <source>
        <dbReference type="EMBL" id="BCJ30953.1"/>
    </source>
</evidence>
<proteinExistence type="predicted"/>
<dbReference type="InterPro" id="IPR021005">
    <property type="entry name" value="Znf_CGNR"/>
</dbReference>
<accession>A0A810L6K5</accession>
<dbReference type="Gene3D" id="1.10.3300.10">
    <property type="entry name" value="Jann2411-like domain"/>
    <property type="match status" value="1"/>
</dbReference>